<protein>
    <submittedName>
        <fullName evidence="1">Uncharacterized protein</fullName>
    </submittedName>
</protein>
<reference evidence="1 2" key="1">
    <citation type="submission" date="2018-03" db="EMBL/GenBank/DDBJ databases">
        <title>The ancient ancestry and fast evolution of plastids.</title>
        <authorList>
            <person name="Moore K.R."/>
            <person name="Magnabosco C."/>
            <person name="Momper L."/>
            <person name="Gold D.A."/>
            <person name="Bosak T."/>
            <person name="Fournier G.P."/>
        </authorList>
    </citation>
    <scope>NUCLEOTIDE SEQUENCE [LARGE SCALE GENOMIC DNA]</scope>
    <source>
        <strain evidence="1 2">CCALA 016</strain>
    </source>
</reference>
<reference evidence="1 2" key="2">
    <citation type="submission" date="2018-03" db="EMBL/GenBank/DDBJ databases">
        <authorList>
            <person name="Keele B.F."/>
        </authorList>
    </citation>
    <scope>NUCLEOTIDE SEQUENCE [LARGE SCALE GENOMIC DNA]</scope>
    <source>
        <strain evidence="1 2">CCALA 016</strain>
    </source>
</reference>
<name>A0A2T1LQG9_9CHRO</name>
<comment type="caution">
    <text evidence="1">The sequence shown here is derived from an EMBL/GenBank/DDBJ whole genome shotgun (WGS) entry which is preliminary data.</text>
</comment>
<evidence type="ECO:0000313" key="2">
    <source>
        <dbReference type="Proteomes" id="UP000239001"/>
    </source>
</evidence>
<accession>A0A2T1LQG9</accession>
<dbReference type="Proteomes" id="UP000239001">
    <property type="component" value="Unassembled WGS sequence"/>
</dbReference>
<gene>
    <name evidence="1" type="ORF">C7H19_25080</name>
</gene>
<organism evidence="1 2">
    <name type="scientific">Aphanothece hegewaldii CCALA 016</name>
    <dbReference type="NCBI Taxonomy" id="2107694"/>
    <lineage>
        <taxon>Bacteria</taxon>
        <taxon>Bacillati</taxon>
        <taxon>Cyanobacteriota</taxon>
        <taxon>Cyanophyceae</taxon>
        <taxon>Oscillatoriophycideae</taxon>
        <taxon>Chroococcales</taxon>
        <taxon>Aphanothecaceae</taxon>
        <taxon>Aphanothece</taxon>
    </lineage>
</organism>
<evidence type="ECO:0000313" key="1">
    <source>
        <dbReference type="EMBL" id="PSF26711.1"/>
    </source>
</evidence>
<dbReference type="AlphaFoldDB" id="A0A2T1LQG9"/>
<keyword evidence="2" id="KW-1185">Reference proteome</keyword>
<sequence>MLNLFFSTFFLLLLLIKCSNDFDSLPVSTTDSPQEVNSLPVSRKIQPITEKSFGFELIAVLAIGALILRK</sequence>
<dbReference type="EMBL" id="PXOH01000096">
    <property type="protein sequence ID" value="PSF26711.1"/>
    <property type="molecule type" value="Genomic_DNA"/>
</dbReference>
<proteinExistence type="predicted"/>